<dbReference type="EMBL" id="LHPG02000004">
    <property type="protein sequence ID" value="PRW58930.1"/>
    <property type="molecule type" value="Genomic_DNA"/>
</dbReference>
<comment type="caution">
    <text evidence="4">The sequence shown here is derived from an EMBL/GenBank/DDBJ whole genome shotgun (WGS) entry which is preliminary data.</text>
</comment>
<dbReference type="Gene3D" id="3.50.4.10">
    <property type="entry name" value="Hepatocyte Growth Factor"/>
    <property type="match status" value="1"/>
</dbReference>
<dbReference type="SMART" id="SM00223">
    <property type="entry name" value="APPLE"/>
    <property type="match status" value="1"/>
</dbReference>
<keyword evidence="5" id="KW-1185">Reference proteome</keyword>
<proteinExistence type="predicted"/>
<sequence length="196" mass="20772">MQSRINSQSGGTKQRTSFSSTYTLSFSDVRSMEALIMVTDGGLTGSSTFKVAIYRNGVLDQQYNDAVSCFTVNSVTLGSCPDGGSGEIVLTCNNWVMSCPIYYYKNSESIDTCPRPCDPGSLMNDIELYGGALSVDGVPAVQSVDGWEECCTMCADVPECRAWTFQPSSSVCGGPCCLLKGEGYSPMPSKAAVSGA</sequence>
<dbReference type="GO" id="GO:0005576">
    <property type="term" value="C:extracellular region"/>
    <property type="evidence" value="ECO:0007669"/>
    <property type="project" value="InterPro"/>
</dbReference>
<keyword evidence="1" id="KW-0677">Repeat</keyword>
<evidence type="ECO:0000256" key="1">
    <source>
        <dbReference type="ARBA" id="ARBA00022737"/>
    </source>
</evidence>
<reference evidence="4 5" key="1">
    <citation type="journal article" date="2018" name="Plant J.">
        <title>Genome sequences of Chlorella sorokiniana UTEX 1602 and Micractinium conductrix SAG 241.80: implications to maltose excretion by a green alga.</title>
        <authorList>
            <person name="Arriola M.B."/>
            <person name="Velmurugan N."/>
            <person name="Zhang Y."/>
            <person name="Plunkett M.H."/>
            <person name="Hondzo H."/>
            <person name="Barney B.M."/>
        </authorList>
    </citation>
    <scope>NUCLEOTIDE SEQUENCE [LARGE SCALE GENOMIC DNA]</scope>
    <source>
        <strain evidence="5">UTEX 1602</strain>
    </source>
</reference>
<dbReference type="Proteomes" id="UP000239899">
    <property type="component" value="Unassembled WGS sequence"/>
</dbReference>
<protein>
    <submittedName>
        <fullName evidence="4">Peptidase C14</fullName>
    </submittedName>
</protein>
<dbReference type="InterPro" id="IPR003609">
    <property type="entry name" value="Pan_app"/>
</dbReference>
<feature type="domain" description="Apple" evidence="3">
    <location>
        <begin position="117"/>
        <end position="196"/>
    </location>
</feature>
<dbReference type="OrthoDB" id="10444488at2759"/>
<dbReference type="GO" id="GO:0006508">
    <property type="term" value="P:proteolysis"/>
    <property type="evidence" value="ECO:0007669"/>
    <property type="project" value="InterPro"/>
</dbReference>
<name>A0A2P6TXZ7_CHLSO</name>
<dbReference type="InterPro" id="IPR000177">
    <property type="entry name" value="Apple"/>
</dbReference>
<evidence type="ECO:0000256" key="2">
    <source>
        <dbReference type="ARBA" id="ARBA00023157"/>
    </source>
</evidence>
<dbReference type="PROSITE" id="PS50948">
    <property type="entry name" value="PAN"/>
    <property type="match status" value="1"/>
</dbReference>
<dbReference type="Pfam" id="PF14295">
    <property type="entry name" value="PAN_4"/>
    <property type="match status" value="1"/>
</dbReference>
<dbReference type="AlphaFoldDB" id="A0A2P6TXZ7"/>
<accession>A0A2P6TXZ7</accession>
<keyword evidence="2" id="KW-1015">Disulfide bond</keyword>
<gene>
    <name evidence="4" type="ORF">C2E21_2488</name>
</gene>
<evidence type="ECO:0000313" key="5">
    <source>
        <dbReference type="Proteomes" id="UP000239899"/>
    </source>
</evidence>
<organism evidence="4 5">
    <name type="scientific">Chlorella sorokiniana</name>
    <name type="common">Freshwater green alga</name>
    <dbReference type="NCBI Taxonomy" id="3076"/>
    <lineage>
        <taxon>Eukaryota</taxon>
        <taxon>Viridiplantae</taxon>
        <taxon>Chlorophyta</taxon>
        <taxon>core chlorophytes</taxon>
        <taxon>Trebouxiophyceae</taxon>
        <taxon>Chlorellales</taxon>
        <taxon>Chlorellaceae</taxon>
        <taxon>Chlorella clade</taxon>
        <taxon>Chlorella</taxon>
    </lineage>
</organism>
<evidence type="ECO:0000259" key="3">
    <source>
        <dbReference type="PROSITE" id="PS50948"/>
    </source>
</evidence>
<evidence type="ECO:0000313" key="4">
    <source>
        <dbReference type="EMBL" id="PRW58930.1"/>
    </source>
</evidence>